<dbReference type="InterPro" id="IPR010985">
    <property type="entry name" value="Ribbon_hlx_hlx"/>
</dbReference>
<dbReference type="GO" id="GO:0006355">
    <property type="term" value="P:regulation of DNA-templated transcription"/>
    <property type="evidence" value="ECO:0007669"/>
    <property type="project" value="InterPro"/>
</dbReference>
<protein>
    <submittedName>
        <fullName evidence="1">Transcriptional regulator, CopG family</fullName>
    </submittedName>
</protein>
<organism evidence="1">
    <name type="scientific">uncultured Desulfobacterium sp</name>
    <dbReference type="NCBI Taxonomy" id="201089"/>
    <lineage>
        <taxon>Bacteria</taxon>
        <taxon>Pseudomonadati</taxon>
        <taxon>Thermodesulfobacteriota</taxon>
        <taxon>Desulfobacteria</taxon>
        <taxon>Desulfobacterales</taxon>
        <taxon>Desulfobacteriaceae</taxon>
        <taxon>Desulfobacterium</taxon>
        <taxon>environmental samples</taxon>
    </lineage>
</organism>
<evidence type="ECO:0000313" key="1">
    <source>
        <dbReference type="EMBL" id="SPD76236.1"/>
    </source>
</evidence>
<dbReference type="SUPFAM" id="SSF47598">
    <property type="entry name" value="Ribbon-helix-helix"/>
    <property type="match status" value="1"/>
</dbReference>
<accession>A0A445N3J1</accession>
<name>A0A445N3J1_9BACT</name>
<dbReference type="EMBL" id="OJIN01000232">
    <property type="protein sequence ID" value="SPD76236.1"/>
    <property type="molecule type" value="Genomic_DNA"/>
</dbReference>
<gene>
    <name evidence="1" type="ORF">PITCH_A860007</name>
</gene>
<sequence length="71" mass="8238">MNMLTIRLPNELRSDLQKLSQEQNKPVSDIVRESIRRYVAVEKFRVLRKKALPFAEAQGFLTDEDVFSAIS</sequence>
<dbReference type="InterPro" id="IPR013321">
    <property type="entry name" value="Arc_rbn_hlx_hlx"/>
</dbReference>
<reference evidence="1" key="1">
    <citation type="submission" date="2018-01" db="EMBL/GenBank/DDBJ databases">
        <authorList>
            <person name="Regsiter A."/>
            <person name="William W."/>
        </authorList>
    </citation>
    <scope>NUCLEOTIDE SEQUENCE</scope>
    <source>
        <strain evidence="1">TRIP AH-1</strain>
    </source>
</reference>
<dbReference type="AlphaFoldDB" id="A0A445N3J1"/>
<proteinExistence type="predicted"/>
<dbReference type="Gene3D" id="1.10.1220.10">
    <property type="entry name" value="Met repressor-like"/>
    <property type="match status" value="1"/>
</dbReference>